<reference evidence="2 3" key="1">
    <citation type="submission" date="2014-11" db="EMBL/GenBank/DDBJ databases">
        <title>Complete genome sequence of Pseudomonas putida S12 including megaplasmid pTTS12.</title>
        <authorList>
            <person name="Kuepper J."/>
            <person name="Ruijssenaars H.J."/>
            <person name="Blank L.M."/>
            <person name="de Winde J.H."/>
            <person name="Wierckx N."/>
        </authorList>
    </citation>
    <scope>NUCLEOTIDE SEQUENCE [LARGE SCALE GENOMIC DNA]</scope>
    <source>
        <strain evidence="2 3">S12</strain>
    </source>
</reference>
<feature type="compositionally biased region" description="Basic and acidic residues" evidence="1">
    <location>
        <begin position="15"/>
        <end position="25"/>
    </location>
</feature>
<evidence type="ECO:0000313" key="3">
    <source>
        <dbReference type="Proteomes" id="UP000017753"/>
    </source>
</evidence>
<organism evidence="2 3">
    <name type="scientific">Pseudomonas putida S12</name>
    <dbReference type="NCBI Taxonomy" id="1215087"/>
    <lineage>
        <taxon>Bacteria</taxon>
        <taxon>Pseudomonadati</taxon>
        <taxon>Pseudomonadota</taxon>
        <taxon>Gammaproteobacteria</taxon>
        <taxon>Pseudomonadales</taxon>
        <taxon>Pseudomonadaceae</taxon>
        <taxon>Pseudomonas</taxon>
    </lineage>
</organism>
<name>A0AA34RYH1_PSEPU</name>
<accession>A0AA34RYH1</accession>
<sequence length="335" mass="37468">MGWKGTVRSLQASARRAERNAHRRQRELEKRQKEFAKMEALEQAAYEVEVYENHIDILLSMHKECAEPVKWKKILSKPEPKPPAKSGALEQAATQASATYRPSFWAKLFKLESRQRAALIAKIGTAATQDERLFQAQFEEWKTQHSDWSEERDIALRILDGDRQAKLDAIEAFESFEEISHLGSSIQMIVHEGGVLEAKLAIHGSHVIPTEVKSLLKSGKLSTKAMPAGRFNELHQDYVCSCALRVGRELLAILPDDLVIVTAMDNLLNSSTGHMEDQPILSVAFSRATVEGLNLEAIDPSDAMKNFVHNMSFKKGTGFSAVTCLDAQRFARIGV</sequence>
<reference evidence="2 3" key="2">
    <citation type="submission" date="2014-11" db="EMBL/GenBank/DDBJ databases">
        <title>Draft genome sequence of the solvent-tolerant Pseudomonas putida S12 including megaplasmid pTTS12.</title>
        <authorList>
            <person name="Wierckx N."/>
            <person name="Nijkamp J."/>
            <person name="Ballerstedt H."/>
            <person name="Siezen R.J."/>
            <person name="Wels M."/>
            <person name="de Ridder D."/>
            <person name="de Winde J.H."/>
            <person name="Ruijssenaars H.J."/>
        </authorList>
    </citation>
    <scope>NUCLEOTIDE SEQUENCE [LARGE SCALE GENOMIC DNA]</scope>
    <source>
        <strain evidence="2 3">S12</strain>
    </source>
</reference>
<feature type="region of interest" description="Disordered" evidence="1">
    <location>
        <begin position="1"/>
        <end position="25"/>
    </location>
</feature>
<protein>
    <submittedName>
        <fullName evidence="2">Uncharacterized protein</fullName>
    </submittedName>
</protein>
<proteinExistence type="predicted"/>
<dbReference type="AlphaFoldDB" id="A0AA34RYH1"/>
<evidence type="ECO:0000256" key="1">
    <source>
        <dbReference type="SAM" id="MobiDB-lite"/>
    </source>
</evidence>
<dbReference type="Proteomes" id="UP000017753">
    <property type="component" value="Chromosome"/>
</dbReference>
<dbReference type="RefSeq" id="WP_019437099.1">
    <property type="nucleotide sequence ID" value="NZ_ALNR01000064.1"/>
</dbReference>
<gene>
    <name evidence="2" type="ORF">RPPX_21960</name>
</gene>
<evidence type="ECO:0000313" key="2">
    <source>
        <dbReference type="EMBL" id="AJA15891.1"/>
    </source>
</evidence>
<dbReference type="EMBL" id="CP009974">
    <property type="protein sequence ID" value="AJA15891.1"/>
    <property type="molecule type" value="Genomic_DNA"/>
</dbReference>